<dbReference type="PROSITE" id="PS50928">
    <property type="entry name" value="ABC_TM1"/>
    <property type="match status" value="1"/>
</dbReference>
<feature type="transmembrane region" description="Helical" evidence="9">
    <location>
        <begin position="115"/>
        <end position="135"/>
    </location>
</feature>
<evidence type="ECO:0000256" key="1">
    <source>
        <dbReference type="ARBA" id="ARBA00004651"/>
    </source>
</evidence>
<keyword evidence="2 9" id="KW-0813">Transport</keyword>
<dbReference type="EMBL" id="FUWJ01000004">
    <property type="protein sequence ID" value="SKA10268.1"/>
    <property type="molecule type" value="Genomic_DNA"/>
</dbReference>
<protein>
    <submittedName>
        <fullName evidence="11">Peptide/nickel transport system permease protein</fullName>
    </submittedName>
</protein>
<accession>A0A1T4R3Q6</accession>
<feature type="transmembrane region" description="Helical" evidence="9">
    <location>
        <begin position="79"/>
        <end position="103"/>
    </location>
</feature>
<keyword evidence="3" id="KW-1003">Cell membrane</keyword>
<proteinExistence type="inferred from homology"/>
<dbReference type="AlphaFoldDB" id="A0A1T4R3Q6"/>
<dbReference type="GO" id="GO:0015031">
    <property type="term" value="P:protein transport"/>
    <property type="evidence" value="ECO:0007669"/>
    <property type="project" value="UniProtKB-KW"/>
</dbReference>
<evidence type="ECO:0000256" key="6">
    <source>
        <dbReference type="ARBA" id="ARBA00022927"/>
    </source>
</evidence>
<evidence type="ECO:0000259" key="10">
    <source>
        <dbReference type="PROSITE" id="PS50928"/>
    </source>
</evidence>
<feature type="domain" description="ABC transmembrane type-1" evidence="10">
    <location>
        <begin position="76"/>
        <end position="265"/>
    </location>
</feature>
<feature type="transmembrane region" description="Helical" evidence="9">
    <location>
        <begin position="12"/>
        <end position="35"/>
    </location>
</feature>
<dbReference type="Gene3D" id="1.10.3720.10">
    <property type="entry name" value="MetI-like"/>
    <property type="match status" value="1"/>
</dbReference>
<dbReference type="Pfam" id="PF00528">
    <property type="entry name" value="BPD_transp_1"/>
    <property type="match status" value="1"/>
</dbReference>
<comment type="subcellular location">
    <subcellularLocation>
        <location evidence="1 9">Cell membrane</location>
        <topology evidence="1 9">Multi-pass membrane protein</topology>
    </subcellularLocation>
</comment>
<evidence type="ECO:0000256" key="3">
    <source>
        <dbReference type="ARBA" id="ARBA00022475"/>
    </source>
</evidence>
<keyword evidence="4 9" id="KW-0812">Transmembrane</keyword>
<dbReference type="OrthoDB" id="9774870at2"/>
<dbReference type="InterPro" id="IPR050366">
    <property type="entry name" value="BP-dependent_transpt_permease"/>
</dbReference>
<dbReference type="GO" id="GO:0055085">
    <property type="term" value="P:transmembrane transport"/>
    <property type="evidence" value="ECO:0007669"/>
    <property type="project" value="InterPro"/>
</dbReference>
<evidence type="ECO:0000256" key="7">
    <source>
        <dbReference type="ARBA" id="ARBA00022989"/>
    </source>
</evidence>
<evidence type="ECO:0000256" key="2">
    <source>
        <dbReference type="ARBA" id="ARBA00022448"/>
    </source>
</evidence>
<keyword evidence="8 9" id="KW-0472">Membrane</keyword>
<dbReference type="STRING" id="225324.SAMN02745126_03513"/>
<dbReference type="GO" id="GO:0015833">
    <property type="term" value="P:peptide transport"/>
    <property type="evidence" value="ECO:0007669"/>
    <property type="project" value="UniProtKB-KW"/>
</dbReference>
<dbReference type="PANTHER" id="PTHR43386">
    <property type="entry name" value="OLIGOPEPTIDE TRANSPORT SYSTEM PERMEASE PROTEIN APPC"/>
    <property type="match status" value="1"/>
</dbReference>
<dbReference type="CDD" id="cd06261">
    <property type="entry name" value="TM_PBP2"/>
    <property type="match status" value="1"/>
</dbReference>
<gene>
    <name evidence="11" type="ORF">SAMN02745126_03513</name>
</gene>
<dbReference type="InterPro" id="IPR025966">
    <property type="entry name" value="OppC_N"/>
</dbReference>
<feature type="transmembrane region" description="Helical" evidence="9">
    <location>
        <begin position="243"/>
        <end position="265"/>
    </location>
</feature>
<dbReference type="Pfam" id="PF12911">
    <property type="entry name" value="OppC_N"/>
    <property type="match status" value="1"/>
</dbReference>
<dbReference type="GO" id="GO:0005886">
    <property type="term" value="C:plasma membrane"/>
    <property type="evidence" value="ECO:0007669"/>
    <property type="project" value="UniProtKB-SubCell"/>
</dbReference>
<evidence type="ECO:0000313" key="11">
    <source>
        <dbReference type="EMBL" id="SKA10268.1"/>
    </source>
</evidence>
<dbReference type="InterPro" id="IPR000515">
    <property type="entry name" value="MetI-like"/>
</dbReference>
<evidence type="ECO:0000256" key="8">
    <source>
        <dbReference type="ARBA" id="ARBA00023136"/>
    </source>
</evidence>
<keyword evidence="12" id="KW-1185">Reference proteome</keyword>
<organism evidence="11 12">
    <name type="scientific">Enhydrobacter aerosaccus</name>
    <dbReference type="NCBI Taxonomy" id="225324"/>
    <lineage>
        <taxon>Bacteria</taxon>
        <taxon>Pseudomonadati</taxon>
        <taxon>Pseudomonadota</taxon>
        <taxon>Alphaproteobacteria</taxon>
        <taxon>Hyphomicrobiales</taxon>
        <taxon>Enhydrobacter</taxon>
    </lineage>
</organism>
<keyword evidence="7 9" id="KW-1133">Transmembrane helix</keyword>
<dbReference type="Proteomes" id="UP000190092">
    <property type="component" value="Unassembled WGS sequence"/>
</dbReference>
<reference evidence="12" key="1">
    <citation type="submission" date="2017-02" db="EMBL/GenBank/DDBJ databases">
        <authorList>
            <person name="Varghese N."/>
            <person name="Submissions S."/>
        </authorList>
    </citation>
    <scope>NUCLEOTIDE SEQUENCE [LARGE SCALE GENOMIC DNA]</scope>
    <source>
        <strain evidence="12">ATCC 27094</strain>
    </source>
</reference>
<evidence type="ECO:0000256" key="9">
    <source>
        <dbReference type="RuleBase" id="RU363032"/>
    </source>
</evidence>
<comment type="similarity">
    <text evidence="9">Belongs to the binding-protein-dependent transport system permease family.</text>
</comment>
<evidence type="ECO:0000256" key="5">
    <source>
        <dbReference type="ARBA" id="ARBA00022856"/>
    </source>
</evidence>
<dbReference type="RefSeq" id="WP_085935214.1">
    <property type="nucleotide sequence ID" value="NZ_FUWJ01000004.1"/>
</dbReference>
<dbReference type="InterPro" id="IPR035906">
    <property type="entry name" value="MetI-like_sf"/>
</dbReference>
<keyword evidence="6" id="KW-0653">Protein transport</keyword>
<sequence length="280" mass="30048">MRPIFARLARDVPAMLGLGIVVFVLLLAVLGPWIAPYPGDASASHLLRRLKPPSLDYPFGTDNLGRDIFSRVILGARGALQIALAVVVASMLIGVPLGLLAGYRSGWLSETIMRITDVVLAIPQLVLALALAQLLSPSLESAMLALSLTYWPFFTRIVYAETRRLSGSLFVDALRGVGAGTSRIVFLHILPNALSPVIVRATIGLGFTILVAAVLGFLGMGATPPAPDWGLAIAESRTYLPKAWWYAAFPGVAILITVMGFNLLGDGLRDLVDPRIRRSR</sequence>
<evidence type="ECO:0000256" key="4">
    <source>
        <dbReference type="ARBA" id="ARBA00022692"/>
    </source>
</evidence>
<name>A0A1T4R3Q6_9HYPH</name>
<keyword evidence="5" id="KW-0571">Peptide transport</keyword>
<feature type="transmembrane region" description="Helical" evidence="9">
    <location>
        <begin position="197"/>
        <end position="223"/>
    </location>
</feature>
<feature type="transmembrane region" description="Helical" evidence="9">
    <location>
        <begin position="141"/>
        <end position="159"/>
    </location>
</feature>
<dbReference type="PANTHER" id="PTHR43386:SF1">
    <property type="entry name" value="D,D-DIPEPTIDE TRANSPORT SYSTEM PERMEASE PROTEIN DDPC-RELATED"/>
    <property type="match status" value="1"/>
</dbReference>
<evidence type="ECO:0000313" key="12">
    <source>
        <dbReference type="Proteomes" id="UP000190092"/>
    </source>
</evidence>
<dbReference type="SUPFAM" id="SSF161098">
    <property type="entry name" value="MetI-like"/>
    <property type="match status" value="1"/>
</dbReference>